<dbReference type="InterPro" id="IPR005119">
    <property type="entry name" value="LysR_subst-bd"/>
</dbReference>
<dbReference type="SUPFAM" id="SSF46785">
    <property type="entry name" value="Winged helix' DNA-binding domain"/>
    <property type="match status" value="1"/>
</dbReference>
<dbReference type="PANTHER" id="PTHR30419:SF8">
    <property type="entry name" value="NITROGEN ASSIMILATION TRANSCRIPTIONAL ACTIVATOR-RELATED"/>
    <property type="match status" value="1"/>
</dbReference>
<comment type="similarity">
    <text evidence="1">Belongs to the LysR transcriptional regulatory family.</text>
</comment>
<accession>A0ABP8UYK1</accession>
<protein>
    <submittedName>
        <fullName evidence="6">LysR family transcriptional regulator</fullName>
    </submittedName>
</protein>
<dbReference type="InterPro" id="IPR036388">
    <property type="entry name" value="WH-like_DNA-bd_sf"/>
</dbReference>
<evidence type="ECO:0000259" key="5">
    <source>
        <dbReference type="PROSITE" id="PS50931"/>
    </source>
</evidence>
<dbReference type="CDD" id="cd05466">
    <property type="entry name" value="PBP2_LTTR_substrate"/>
    <property type="match status" value="1"/>
</dbReference>
<dbReference type="InterPro" id="IPR050950">
    <property type="entry name" value="HTH-type_LysR_regulators"/>
</dbReference>
<comment type="caution">
    <text evidence="6">The sequence shown here is derived from an EMBL/GenBank/DDBJ whole genome shotgun (WGS) entry which is preliminary data.</text>
</comment>
<proteinExistence type="inferred from homology"/>
<dbReference type="InterPro" id="IPR036390">
    <property type="entry name" value="WH_DNA-bd_sf"/>
</dbReference>
<gene>
    <name evidence="6" type="ORF">GCM10023116_11890</name>
</gene>
<evidence type="ECO:0000256" key="4">
    <source>
        <dbReference type="ARBA" id="ARBA00023163"/>
    </source>
</evidence>
<evidence type="ECO:0000313" key="7">
    <source>
        <dbReference type="Proteomes" id="UP001500604"/>
    </source>
</evidence>
<dbReference type="RefSeq" id="WP_345194642.1">
    <property type="nucleotide sequence ID" value="NZ_BAABFL010000112.1"/>
</dbReference>
<dbReference type="Gene3D" id="1.10.10.10">
    <property type="entry name" value="Winged helix-like DNA-binding domain superfamily/Winged helix DNA-binding domain"/>
    <property type="match status" value="1"/>
</dbReference>
<organism evidence="6 7">
    <name type="scientific">Kistimonas scapharcae</name>
    <dbReference type="NCBI Taxonomy" id="1036133"/>
    <lineage>
        <taxon>Bacteria</taxon>
        <taxon>Pseudomonadati</taxon>
        <taxon>Pseudomonadota</taxon>
        <taxon>Gammaproteobacteria</taxon>
        <taxon>Oceanospirillales</taxon>
        <taxon>Endozoicomonadaceae</taxon>
        <taxon>Kistimonas</taxon>
    </lineage>
</organism>
<dbReference type="Pfam" id="PF00126">
    <property type="entry name" value="HTH_1"/>
    <property type="match status" value="1"/>
</dbReference>
<keyword evidence="2" id="KW-0805">Transcription regulation</keyword>
<dbReference type="Pfam" id="PF03466">
    <property type="entry name" value="LysR_substrate"/>
    <property type="match status" value="1"/>
</dbReference>
<sequence>MDSQNLRAFLAVAESGSFSAAAQALHLTQPAVSKRIATLEAQLDCKLFDRISRQITLTEAGQTLLTRARAILNAIDDIRKALGNLSGKVSGSLTMATSHHIGLHRLPAVLKTYSKRYPDVRLDIRFIDSEQAYTALNQGEIELGIITLSPDNQPPVIARPLWQDPLAFVVAPEHPLTRQPRIQLQDLGRFQAIFPDNRTFTHHIVKELFDQAGLALDISMSTNYLETIKMMVSIGLAWSVLPETMLDETIVRLPVKGADLTRTLGVIHHSERTLSNAGRAMLTLLEELEQP</sequence>
<dbReference type="PRINTS" id="PR00039">
    <property type="entry name" value="HTHLYSR"/>
</dbReference>
<dbReference type="EMBL" id="BAABFL010000112">
    <property type="protein sequence ID" value="GAA4648915.1"/>
    <property type="molecule type" value="Genomic_DNA"/>
</dbReference>
<dbReference type="SUPFAM" id="SSF53850">
    <property type="entry name" value="Periplasmic binding protein-like II"/>
    <property type="match status" value="1"/>
</dbReference>
<dbReference type="Proteomes" id="UP001500604">
    <property type="component" value="Unassembled WGS sequence"/>
</dbReference>
<reference evidence="7" key="1">
    <citation type="journal article" date="2019" name="Int. J. Syst. Evol. Microbiol.">
        <title>The Global Catalogue of Microorganisms (GCM) 10K type strain sequencing project: providing services to taxonomists for standard genome sequencing and annotation.</title>
        <authorList>
            <consortium name="The Broad Institute Genomics Platform"/>
            <consortium name="The Broad Institute Genome Sequencing Center for Infectious Disease"/>
            <person name="Wu L."/>
            <person name="Ma J."/>
        </authorList>
    </citation>
    <scope>NUCLEOTIDE SEQUENCE [LARGE SCALE GENOMIC DNA]</scope>
    <source>
        <strain evidence="7">JCM 17805</strain>
    </source>
</reference>
<evidence type="ECO:0000256" key="1">
    <source>
        <dbReference type="ARBA" id="ARBA00009437"/>
    </source>
</evidence>
<evidence type="ECO:0000313" key="6">
    <source>
        <dbReference type="EMBL" id="GAA4648915.1"/>
    </source>
</evidence>
<evidence type="ECO:0000256" key="3">
    <source>
        <dbReference type="ARBA" id="ARBA00023125"/>
    </source>
</evidence>
<dbReference type="InterPro" id="IPR000847">
    <property type="entry name" value="LysR_HTH_N"/>
</dbReference>
<name>A0ABP8UYK1_9GAMM</name>
<keyword evidence="3" id="KW-0238">DNA-binding</keyword>
<keyword evidence="4" id="KW-0804">Transcription</keyword>
<evidence type="ECO:0000256" key="2">
    <source>
        <dbReference type="ARBA" id="ARBA00023015"/>
    </source>
</evidence>
<keyword evidence="7" id="KW-1185">Reference proteome</keyword>
<dbReference type="Gene3D" id="3.40.190.290">
    <property type="match status" value="1"/>
</dbReference>
<dbReference type="PANTHER" id="PTHR30419">
    <property type="entry name" value="HTH-TYPE TRANSCRIPTIONAL REGULATOR YBHD"/>
    <property type="match status" value="1"/>
</dbReference>
<feature type="domain" description="HTH lysR-type" evidence="5">
    <location>
        <begin position="1"/>
        <end position="58"/>
    </location>
</feature>
<dbReference type="PROSITE" id="PS50931">
    <property type="entry name" value="HTH_LYSR"/>
    <property type="match status" value="1"/>
</dbReference>